<dbReference type="InterPro" id="IPR010376">
    <property type="entry name" value="GBBH-like_N"/>
</dbReference>
<evidence type="ECO:0000256" key="1">
    <source>
        <dbReference type="ARBA" id="ARBA00022723"/>
    </source>
</evidence>
<dbReference type="Gene3D" id="3.30.2020.30">
    <property type="match status" value="1"/>
</dbReference>
<dbReference type="AlphaFoldDB" id="A0A1S7LK95"/>
<evidence type="ECO:0000313" key="4">
    <source>
        <dbReference type="EMBL" id="CRH06281.1"/>
    </source>
</evidence>
<proteinExistence type="predicted"/>
<keyword evidence="1" id="KW-0479">Metal-binding</keyword>
<evidence type="ECO:0000259" key="3">
    <source>
        <dbReference type="Pfam" id="PF06155"/>
    </source>
</evidence>
<gene>
    <name evidence="4" type="ORF">MAGMO_2113</name>
</gene>
<sequence>MELQSDSYGSDHLPTEIRQINDEKVVVFTWDNGKQHRLSFEALRVFCPCAECCGHTPDQAKLIDGKLNVKVTSIEGVGHYAVKIGFDDDHDSGIYDWTALYNLGENFDKHWADYEEELQLAGKRRRPSVFAIKAV</sequence>
<reference evidence="4" key="1">
    <citation type="submission" date="2015-04" db="EMBL/GenBank/DDBJ databases">
        <authorList>
            <person name="Syromyatnikov M.Y."/>
            <person name="Popov V.N."/>
        </authorList>
    </citation>
    <scope>NUCLEOTIDE SEQUENCE</scope>
    <source>
        <strain evidence="4">MO-1</strain>
    </source>
</reference>
<keyword evidence="2" id="KW-0408">Iron</keyword>
<name>A0A1S7LK95_MAGMO</name>
<dbReference type="Pfam" id="PF06155">
    <property type="entry name" value="GBBH-like_N"/>
    <property type="match status" value="1"/>
</dbReference>
<protein>
    <recommendedName>
        <fullName evidence="3">Gamma-butyrobetaine hydroxylase-like N-terminal domain-containing protein</fullName>
    </recommendedName>
</protein>
<accession>A0A1S7LK95</accession>
<dbReference type="EMBL" id="LO017727">
    <property type="protein sequence ID" value="CRH06281.1"/>
    <property type="molecule type" value="Genomic_DNA"/>
</dbReference>
<dbReference type="PANTHER" id="PTHR35303:SF5">
    <property type="entry name" value="OS02G0197800 PROTEIN"/>
    <property type="match status" value="1"/>
</dbReference>
<organism evidence="4">
    <name type="scientific">Magnetococcus massalia (strain MO-1)</name>
    <dbReference type="NCBI Taxonomy" id="451514"/>
    <lineage>
        <taxon>Bacteria</taxon>
        <taxon>Pseudomonadati</taxon>
        <taxon>Pseudomonadota</taxon>
        <taxon>Magnetococcia</taxon>
        <taxon>Magnetococcales</taxon>
        <taxon>Magnetococcaceae</taxon>
        <taxon>Magnetococcus</taxon>
    </lineage>
</organism>
<dbReference type="PANTHER" id="PTHR35303">
    <property type="entry name" value="OS02G0197800 PROTEIN"/>
    <property type="match status" value="1"/>
</dbReference>
<feature type="domain" description="Gamma-butyrobetaine hydroxylase-like N-terminal" evidence="3">
    <location>
        <begin position="19"/>
        <end position="101"/>
    </location>
</feature>
<dbReference type="GO" id="GO:0046872">
    <property type="term" value="F:metal ion binding"/>
    <property type="evidence" value="ECO:0007669"/>
    <property type="project" value="UniProtKB-KW"/>
</dbReference>
<evidence type="ECO:0000256" key="2">
    <source>
        <dbReference type="ARBA" id="ARBA00023004"/>
    </source>
</evidence>
<dbReference type="InterPro" id="IPR038492">
    <property type="entry name" value="GBBH-like_N_sf"/>
</dbReference>